<name>A0A7J6KP14_PEROL</name>
<dbReference type="InterPro" id="IPR045851">
    <property type="entry name" value="AMP-bd_C_sf"/>
</dbReference>
<keyword evidence="1" id="KW-0547">Nucleotide-binding</keyword>
<dbReference type="SUPFAM" id="SSF56801">
    <property type="entry name" value="Acetyl-CoA synthetase-like"/>
    <property type="match status" value="1"/>
</dbReference>
<dbReference type="Proteomes" id="UP000572268">
    <property type="component" value="Unassembled WGS sequence"/>
</dbReference>
<feature type="non-terminal residue" evidence="4">
    <location>
        <position position="221"/>
    </location>
</feature>
<reference evidence="6 7" key="1">
    <citation type="submission" date="2020-04" db="EMBL/GenBank/DDBJ databases">
        <title>Perkinsus olseni comparative genomics.</title>
        <authorList>
            <person name="Bogema D.R."/>
        </authorList>
    </citation>
    <scope>NUCLEOTIDE SEQUENCE [LARGE SCALE GENOMIC DNA]</scope>
    <source>
        <strain evidence="4">ATCC PRA-179</strain>
        <strain evidence="5">ATCC PRA-31</strain>
    </source>
</reference>
<evidence type="ECO:0000313" key="4">
    <source>
        <dbReference type="EMBL" id="KAF4649073.1"/>
    </source>
</evidence>
<gene>
    <name evidence="5" type="ORF">FOL46_001574</name>
    <name evidence="4" type="ORF">FOZ61_001762</name>
</gene>
<dbReference type="GO" id="GO:0005783">
    <property type="term" value="C:endoplasmic reticulum"/>
    <property type="evidence" value="ECO:0007669"/>
    <property type="project" value="TreeGrafter"/>
</dbReference>
<dbReference type="InterPro" id="IPR025110">
    <property type="entry name" value="AMP-bd_C"/>
</dbReference>
<dbReference type="EMBL" id="JABANN010001448">
    <property type="protein sequence ID" value="KAF4649683.1"/>
    <property type="molecule type" value="Genomic_DNA"/>
</dbReference>
<accession>A0A7J6KP14</accession>
<dbReference type="Pfam" id="PF13193">
    <property type="entry name" value="AMP-binding_C"/>
    <property type="match status" value="1"/>
</dbReference>
<keyword evidence="2" id="KW-0067">ATP-binding</keyword>
<dbReference type="GO" id="GO:0004467">
    <property type="term" value="F:long-chain fatty acid-CoA ligase activity"/>
    <property type="evidence" value="ECO:0007669"/>
    <property type="project" value="TreeGrafter"/>
</dbReference>
<dbReference type="PANTHER" id="PTHR43272">
    <property type="entry name" value="LONG-CHAIN-FATTY-ACID--COA LIGASE"/>
    <property type="match status" value="1"/>
</dbReference>
<dbReference type="PANTHER" id="PTHR43272:SF33">
    <property type="entry name" value="AMP-BINDING DOMAIN-CONTAINING PROTEIN-RELATED"/>
    <property type="match status" value="1"/>
</dbReference>
<evidence type="ECO:0000313" key="7">
    <source>
        <dbReference type="Proteomes" id="UP000572268"/>
    </source>
</evidence>
<evidence type="ECO:0000259" key="3">
    <source>
        <dbReference type="Pfam" id="PF13193"/>
    </source>
</evidence>
<protein>
    <recommendedName>
        <fullName evidence="3">AMP-binding enzyme C-terminal domain-containing protein</fullName>
    </recommendedName>
</protein>
<organism evidence="4 6">
    <name type="scientific">Perkinsus olseni</name>
    <name type="common">Perkinsus atlanticus</name>
    <dbReference type="NCBI Taxonomy" id="32597"/>
    <lineage>
        <taxon>Eukaryota</taxon>
        <taxon>Sar</taxon>
        <taxon>Alveolata</taxon>
        <taxon>Perkinsozoa</taxon>
        <taxon>Perkinsea</taxon>
        <taxon>Perkinsida</taxon>
        <taxon>Perkinsidae</taxon>
        <taxon>Perkinsus</taxon>
    </lineage>
</organism>
<evidence type="ECO:0000256" key="2">
    <source>
        <dbReference type="ARBA" id="ARBA00022840"/>
    </source>
</evidence>
<comment type="caution">
    <text evidence="4">The sequence shown here is derived from an EMBL/GenBank/DDBJ whole genome shotgun (WGS) entry which is preliminary data.</text>
</comment>
<dbReference type="AlphaFoldDB" id="A0A7J6KP14"/>
<dbReference type="OrthoDB" id="1700726at2759"/>
<proteinExistence type="predicted"/>
<dbReference type="EMBL" id="JABAHT010001457">
    <property type="protein sequence ID" value="KAF4649073.1"/>
    <property type="molecule type" value="Genomic_DNA"/>
</dbReference>
<dbReference type="GO" id="GO:0005524">
    <property type="term" value="F:ATP binding"/>
    <property type="evidence" value="ECO:0007669"/>
    <property type="project" value="UniProtKB-KW"/>
</dbReference>
<dbReference type="GO" id="GO:0016020">
    <property type="term" value="C:membrane"/>
    <property type="evidence" value="ECO:0007669"/>
    <property type="project" value="TreeGrafter"/>
</dbReference>
<feature type="domain" description="AMP-binding enzyme C-terminal" evidence="3">
    <location>
        <begin position="31"/>
        <end position="71"/>
    </location>
</feature>
<evidence type="ECO:0000256" key="1">
    <source>
        <dbReference type="ARBA" id="ARBA00022741"/>
    </source>
</evidence>
<dbReference type="Proteomes" id="UP000570595">
    <property type="component" value="Unassembled WGS sequence"/>
</dbReference>
<sequence length="221" mass="25132">MWLKTGQLKIIDRKKSIFKLSNGEYVAPERIENILIQSPYVAQAFVYGNSLRSSLVAVVVPDFENLSDELQNRDALKSPEDICRSEDVNSLILKTLREVSEKSGLRKFEWVKTIHLSPVMFSVDNDILTPSFKLERNVAVKAFFRSMSCTLPESDSFEVPHSAIPGVSGSVYRHPGYKNRLQRFIDDDSSIVTSFDVFKRTVERYPDRPCHGTRPLLDDGS</sequence>
<evidence type="ECO:0000313" key="5">
    <source>
        <dbReference type="EMBL" id="KAF4649683.1"/>
    </source>
</evidence>
<dbReference type="Gene3D" id="3.30.300.30">
    <property type="match status" value="1"/>
</dbReference>
<evidence type="ECO:0000313" key="6">
    <source>
        <dbReference type="Proteomes" id="UP000570595"/>
    </source>
</evidence>